<protein>
    <submittedName>
        <fullName evidence="1">Uncharacterized protein</fullName>
    </submittedName>
</protein>
<name>A0A8J5SR46_ZIZPA</name>
<dbReference type="AlphaFoldDB" id="A0A8J5SR46"/>
<dbReference type="EMBL" id="JAAALK010000283">
    <property type="protein sequence ID" value="KAG8074322.1"/>
    <property type="molecule type" value="Genomic_DNA"/>
</dbReference>
<gene>
    <name evidence="1" type="ORF">GUJ93_ZPchr0006g42924</name>
</gene>
<organism evidence="1 2">
    <name type="scientific">Zizania palustris</name>
    <name type="common">Northern wild rice</name>
    <dbReference type="NCBI Taxonomy" id="103762"/>
    <lineage>
        <taxon>Eukaryota</taxon>
        <taxon>Viridiplantae</taxon>
        <taxon>Streptophyta</taxon>
        <taxon>Embryophyta</taxon>
        <taxon>Tracheophyta</taxon>
        <taxon>Spermatophyta</taxon>
        <taxon>Magnoliopsida</taxon>
        <taxon>Liliopsida</taxon>
        <taxon>Poales</taxon>
        <taxon>Poaceae</taxon>
        <taxon>BOP clade</taxon>
        <taxon>Oryzoideae</taxon>
        <taxon>Oryzeae</taxon>
        <taxon>Zizaniinae</taxon>
        <taxon>Zizania</taxon>
    </lineage>
</organism>
<evidence type="ECO:0000313" key="2">
    <source>
        <dbReference type="Proteomes" id="UP000729402"/>
    </source>
</evidence>
<reference evidence="1" key="2">
    <citation type="submission" date="2021-02" db="EMBL/GenBank/DDBJ databases">
        <authorList>
            <person name="Kimball J.A."/>
            <person name="Haas M.W."/>
            <person name="Macchietto M."/>
            <person name="Kono T."/>
            <person name="Duquette J."/>
            <person name="Shao M."/>
        </authorList>
    </citation>
    <scope>NUCLEOTIDE SEQUENCE</scope>
    <source>
        <tissue evidence="1">Fresh leaf tissue</tissue>
    </source>
</reference>
<comment type="caution">
    <text evidence="1">The sequence shown here is derived from an EMBL/GenBank/DDBJ whole genome shotgun (WGS) entry which is preliminary data.</text>
</comment>
<reference evidence="1" key="1">
    <citation type="journal article" date="2021" name="bioRxiv">
        <title>Whole Genome Assembly and Annotation of Northern Wild Rice, Zizania palustris L., Supports a Whole Genome Duplication in the Zizania Genus.</title>
        <authorList>
            <person name="Haas M."/>
            <person name="Kono T."/>
            <person name="Macchietto M."/>
            <person name="Millas R."/>
            <person name="McGilp L."/>
            <person name="Shao M."/>
            <person name="Duquette J."/>
            <person name="Hirsch C.N."/>
            <person name="Kimball J."/>
        </authorList>
    </citation>
    <scope>NUCLEOTIDE SEQUENCE</scope>
    <source>
        <tissue evidence="1">Fresh leaf tissue</tissue>
    </source>
</reference>
<accession>A0A8J5SR46</accession>
<keyword evidence="2" id="KW-1185">Reference proteome</keyword>
<proteinExistence type="predicted"/>
<evidence type="ECO:0000313" key="1">
    <source>
        <dbReference type="EMBL" id="KAG8074322.1"/>
    </source>
</evidence>
<dbReference type="Proteomes" id="UP000729402">
    <property type="component" value="Unassembled WGS sequence"/>
</dbReference>
<sequence length="104" mass="11614">MHGLKVGDYSFSLVTTDLGTDSSSSLVSMVDSLPWLMQLIPGSPYLMMFMQWSSKSARPRNRCHCRQGNLDGREVEAGAEKFIFLCGFQQPITRSIRVGNRAVI</sequence>